<reference evidence="2" key="1">
    <citation type="submission" date="2020-12" db="UniProtKB">
        <authorList>
            <consortium name="WormBaseParasite"/>
        </authorList>
    </citation>
    <scope>IDENTIFICATION</scope>
    <source>
        <strain evidence="2">MHco3</strain>
    </source>
</reference>
<accession>A0A7I4Y3A1</accession>
<proteinExistence type="predicted"/>
<organism evidence="1 2">
    <name type="scientific">Haemonchus contortus</name>
    <name type="common">Barber pole worm</name>
    <dbReference type="NCBI Taxonomy" id="6289"/>
    <lineage>
        <taxon>Eukaryota</taxon>
        <taxon>Metazoa</taxon>
        <taxon>Ecdysozoa</taxon>
        <taxon>Nematoda</taxon>
        <taxon>Chromadorea</taxon>
        <taxon>Rhabditida</taxon>
        <taxon>Rhabditina</taxon>
        <taxon>Rhabditomorpha</taxon>
        <taxon>Strongyloidea</taxon>
        <taxon>Trichostrongylidae</taxon>
        <taxon>Haemonchus</taxon>
    </lineage>
</organism>
<dbReference type="Proteomes" id="UP000025227">
    <property type="component" value="Unplaced"/>
</dbReference>
<dbReference type="AlphaFoldDB" id="A0A7I4Y3A1"/>
<evidence type="ECO:0000313" key="1">
    <source>
        <dbReference type="Proteomes" id="UP000025227"/>
    </source>
</evidence>
<dbReference type="WBParaSite" id="HCON_00043120-00001">
    <property type="protein sequence ID" value="HCON_00043120-00001"/>
    <property type="gene ID" value="HCON_00043120"/>
</dbReference>
<keyword evidence="1" id="KW-1185">Reference proteome</keyword>
<dbReference type="OrthoDB" id="10516013at2759"/>
<sequence length="394" mass="44075">MQPMSELLEKGSKLSSEYFEQHLISNINTCRGTGVDHSYCSQNIMSEGPFIRSVYCMNVEEPWTNSADEASPGIVESDSPIQKDQTVFDNPAQANDLFNIHVSKHHDRFIYKLPIESCYMNVLPSYRVQYYVRDNRNSAGIAKDEVAIPEAAFGTNEQQSLKVAESRHKENDVQENLDATFVANSVPPLNAQEGTDLAEKSHMGNPWKSSVYAWELHEEVPDTKDTMIYNFEVGQNIHITPVHAVPLEIPNSSEKIEALPLQPFGTASYIQNGPAEKFISPMESHYIGIPNDLYLFYLNGAQKVPEVTLQEKDTEKEKAPEIQTVFCAPVQADQQSSDTKHENINPNGFPGPSQFPEVQYATQYSPFGEAFAPVTCSAYQHNELNELASCIDAV</sequence>
<name>A0A7I4Y3A1_HAECO</name>
<protein>
    <submittedName>
        <fullName evidence="2">Protein WAVE</fullName>
    </submittedName>
</protein>
<evidence type="ECO:0000313" key="2">
    <source>
        <dbReference type="WBParaSite" id="HCON_00043120-00001"/>
    </source>
</evidence>